<evidence type="ECO:0000313" key="1">
    <source>
        <dbReference type="EMBL" id="UMM42910.1"/>
    </source>
</evidence>
<evidence type="ECO:0000313" key="2">
    <source>
        <dbReference type="Proteomes" id="UP000829354"/>
    </source>
</evidence>
<keyword evidence="2" id="KW-1185">Reference proteome</keyword>
<name>A0AAE9FIF6_CAEBR</name>
<gene>
    <name evidence="1" type="ORF">L5515_018565</name>
</gene>
<protein>
    <submittedName>
        <fullName evidence="1">Uncharacterized protein</fullName>
    </submittedName>
</protein>
<dbReference type="EMBL" id="CP092625">
    <property type="protein sequence ID" value="UMM42910.1"/>
    <property type="molecule type" value="Genomic_DNA"/>
</dbReference>
<dbReference type="AlphaFoldDB" id="A0AAE9FIF6"/>
<organism evidence="1 2">
    <name type="scientific">Caenorhabditis briggsae</name>
    <dbReference type="NCBI Taxonomy" id="6238"/>
    <lineage>
        <taxon>Eukaryota</taxon>
        <taxon>Metazoa</taxon>
        <taxon>Ecdysozoa</taxon>
        <taxon>Nematoda</taxon>
        <taxon>Chromadorea</taxon>
        <taxon>Rhabditida</taxon>
        <taxon>Rhabditina</taxon>
        <taxon>Rhabditomorpha</taxon>
        <taxon>Rhabditoidea</taxon>
        <taxon>Rhabditidae</taxon>
        <taxon>Peloderinae</taxon>
        <taxon>Caenorhabditis</taxon>
    </lineage>
</organism>
<reference evidence="1 2" key="1">
    <citation type="submission" date="2022-04" db="EMBL/GenBank/DDBJ databases">
        <title>Chromosome-level reference genomes for two strains of Caenorhabditis briggsae: an improved platform for comparative genomics.</title>
        <authorList>
            <person name="Stevens L."/>
            <person name="Andersen E."/>
        </authorList>
    </citation>
    <scope>NUCLEOTIDE SEQUENCE [LARGE SCALE GENOMIC DNA]</scope>
    <source>
        <strain evidence="1">VX34</strain>
        <tissue evidence="1">Whole-organism</tissue>
    </source>
</reference>
<proteinExistence type="predicted"/>
<dbReference type="Proteomes" id="UP000829354">
    <property type="component" value="Chromosome X"/>
</dbReference>
<accession>A0AAE9FIF6</accession>
<sequence length="311" mass="36124">MKECILDKNKYIDKKLSEKRAGRFSPFELLETECSRKIAEIVQIHSELVYMLDMQNERDATDYYEMTPGGCDVHVIRSHIDLNSPEDGIKLLEEVKQMIKYLVQHGDYSINYQNTIIARLEQDREIIATTKPSRERLEAINFLHKHYDRYEADQKKVDARMFCGPVFNRRFLKYNQSKGLETFYPFVNYRVGMVQSKEENISDLFVDVELKLDTIIRTFDDAGKTFESSEWAKEKKLTLRKFDVIVRLAEGENEVAKNLLIKNLESCMTRLRLVLKLAGSGIFVLFGGPGNLFPIPGFLVHIFKGTPHAKH</sequence>